<dbReference type="GO" id="GO:0080120">
    <property type="term" value="P:CAAX-box protein maturation"/>
    <property type="evidence" value="ECO:0007669"/>
    <property type="project" value="UniProtKB-ARBA"/>
</dbReference>
<gene>
    <name evidence="3" type="ORF">FUA24_17020</name>
</gene>
<feature type="transmembrane region" description="Helical" evidence="1">
    <location>
        <begin position="88"/>
        <end position="108"/>
    </location>
</feature>
<evidence type="ECO:0000259" key="2">
    <source>
        <dbReference type="Pfam" id="PF02517"/>
    </source>
</evidence>
<comment type="caution">
    <text evidence="3">The sequence shown here is derived from an EMBL/GenBank/DDBJ whole genome shotgun (WGS) entry which is preliminary data.</text>
</comment>
<keyword evidence="1" id="KW-1133">Transmembrane helix</keyword>
<name>A0A5D0HZQ5_9FLAO</name>
<feature type="transmembrane region" description="Helical" evidence="1">
    <location>
        <begin position="50"/>
        <end position="67"/>
    </location>
</feature>
<feature type="domain" description="CAAX prenyl protease 2/Lysostaphin resistance protein A-like" evidence="2">
    <location>
        <begin position="123"/>
        <end position="207"/>
    </location>
</feature>
<evidence type="ECO:0000256" key="1">
    <source>
        <dbReference type="SAM" id="Phobius"/>
    </source>
</evidence>
<organism evidence="3 4">
    <name type="scientific">Seonamhaeicola marinus</name>
    <dbReference type="NCBI Taxonomy" id="1912246"/>
    <lineage>
        <taxon>Bacteria</taxon>
        <taxon>Pseudomonadati</taxon>
        <taxon>Bacteroidota</taxon>
        <taxon>Flavobacteriia</taxon>
        <taxon>Flavobacteriales</taxon>
        <taxon>Flavobacteriaceae</taxon>
    </lineage>
</organism>
<evidence type="ECO:0000313" key="4">
    <source>
        <dbReference type="Proteomes" id="UP000323930"/>
    </source>
</evidence>
<dbReference type="Proteomes" id="UP000323930">
    <property type="component" value="Unassembled WGS sequence"/>
</dbReference>
<dbReference type="GO" id="GO:0006508">
    <property type="term" value="P:proteolysis"/>
    <property type="evidence" value="ECO:0007669"/>
    <property type="project" value="UniProtKB-KW"/>
</dbReference>
<dbReference type="RefSeq" id="WP_148544247.1">
    <property type="nucleotide sequence ID" value="NZ_VSDQ01000679.1"/>
</dbReference>
<keyword evidence="1" id="KW-0472">Membrane</keyword>
<evidence type="ECO:0000313" key="3">
    <source>
        <dbReference type="EMBL" id="TYA75002.1"/>
    </source>
</evidence>
<dbReference type="InterPro" id="IPR003675">
    <property type="entry name" value="Rce1/LyrA-like_dom"/>
</dbReference>
<feature type="transmembrane region" description="Helical" evidence="1">
    <location>
        <begin position="120"/>
        <end position="142"/>
    </location>
</feature>
<feature type="transmembrane region" description="Helical" evidence="1">
    <location>
        <begin position="154"/>
        <end position="170"/>
    </location>
</feature>
<dbReference type="Pfam" id="PF02517">
    <property type="entry name" value="Rce1-like"/>
    <property type="match status" value="1"/>
</dbReference>
<keyword evidence="4" id="KW-1185">Reference proteome</keyword>
<dbReference type="OrthoDB" id="1115671at2"/>
<sequence>MDNNPKKLTSGLTTFSKEKLISDKRRICEILAVVITALGKFVFMDFLNFRLPYVVFAILVWSLYIYNRSKKEKGILKHWGFRIDNFTRVCKIMLPFGIVSILSFLLIGSYQNTINLTWHILPLLITYPIWGTVQQFLTISLIAGNLRDLRSKKLSKVVIVCITAVLFSVVHYPSVWLMIGTFVLALFYGILYLKEKNVFAMGLFHGWLGAVFYYTVVNKDPFQEIFLNIIN</sequence>
<feature type="transmembrane region" description="Helical" evidence="1">
    <location>
        <begin position="176"/>
        <end position="193"/>
    </location>
</feature>
<feature type="transmembrane region" description="Helical" evidence="1">
    <location>
        <begin position="27"/>
        <end position="44"/>
    </location>
</feature>
<keyword evidence="1" id="KW-0812">Transmembrane</keyword>
<proteinExistence type="predicted"/>
<dbReference type="AlphaFoldDB" id="A0A5D0HZQ5"/>
<keyword evidence="3" id="KW-0482">Metalloprotease</keyword>
<dbReference type="GO" id="GO:0004175">
    <property type="term" value="F:endopeptidase activity"/>
    <property type="evidence" value="ECO:0007669"/>
    <property type="project" value="UniProtKB-ARBA"/>
</dbReference>
<protein>
    <submittedName>
        <fullName evidence="3">CPBP family intramembrane metalloprotease</fullName>
    </submittedName>
</protein>
<reference evidence="3 4" key="1">
    <citation type="submission" date="2019-08" db="EMBL/GenBank/DDBJ databases">
        <title>Seonamhaeicola sediminis sp. nov., isolated from marine sediment.</title>
        <authorList>
            <person name="Cao W.R."/>
        </authorList>
    </citation>
    <scope>NUCLEOTIDE SEQUENCE [LARGE SCALE GENOMIC DNA]</scope>
    <source>
        <strain evidence="3 4">B011</strain>
    </source>
</reference>
<accession>A0A5D0HZQ5</accession>
<dbReference type="EMBL" id="VSDQ01000679">
    <property type="protein sequence ID" value="TYA75002.1"/>
    <property type="molecule type" value="Genomic_DNA"/>
</dbReference>
<keyword evidence="3" id="KW-0378">Hydrolase</keyword>
<feature type="transmembrane region" description="Helical" evidence="1">
    <location>
        <begin position="198"/>
        <end position="216"/>
    </location>
</feature>
<dbReference type="GO" id="GO:0008237">
    <property type="term" value="F:metallopeptidase activity"/>
    <property type="evidence" value="ECO:0007669"/>
    <property type="project" value="UniProtKB-KW"/>
</dbReference>
<keyword evidence="3" id="KW-0645">Protease</keyword>